<reference evidence="1 2" key="1">
    <citation type="submission" date="2024-01" db="EMBL/GenBank/DDBJ databases">
        <title>The genomes of 5 underutilized Papilionoideae crops provide insights into root nodulation and disease resistanc.</title>
        <authorList>
            <person name="Yuan L."/>
        </authorList>
    </citation>
    <scope>NUCLEOTIDE SEQUENCE [LARGE SCALE GENOMIC DNA]</scope>
    <source>
        <strain evidence="1">ZHUSHIDOU_FW_LH</strain>
        <tissue evidence="1">Leaf</tissue>
    </source>
</reference>
<evidence type="ECO:0000313" key="1">
    <source>
        <dbReference type="EMBL" id="KAK7281484.1"/>
    </source>
</evidence>
<proteinExistence type="predicted"/>
<sequence length="174" mass="20209">MKRRDAKATLEVKLPKKGALLTVLEILRGFDLVGLISDWKPYITNHEYKTQPNSSELEDYWKRKKVFQTPTEIVEVLKVLIFHDEVQDPQVYDGFICMLLKLAILSETLAGRNKEAWRAENLELLEGMGLTTWNSWKFDTYAYAAILMSYVFPPSMLHHLKFSTTINAWQVARV</sequence>
<organism evidence="1 2">
    <name type="scientific">Crotalaria pallida</name>
    <name type="common">Smooth rattlebox</name>
    <name type="synonym">Crotalaria striata</name>
    <dbReference type="NCBI Taxonomy" id="3830"/>
    <lineage>
        <taxon>Eukaryota</taxon>
        <taxon>Viridiplantae</taxon>
        <taxon>Streptophyta</taxon>
        <taxon>Embryophyta</taxon>
        <taxon>Tracheophyta</taxon>
        <taxon>Spermatophyta</taxon>
        <taxon>Magnoliopsida</taxon>
        <taxon>eudicotyledons</taxon>
        <taxon>Gunneridae</taxon>
        <taxon>Pentapetalae</taxon>
        <taxon>rosids</taxon>
        <taxon>fabids</taxon>
        <taxon>Fabales</taxon>
        <taxon>Fabaceae</taxon>
        <taxon>Papilionoideae</taxon>
        <taxon>50 kb inversion clade</taxon>
        <taxon>genistoids sensu lato</taxon>
        <taxon>core genistoids</taxon>
        <taxon>Crotalarieae</taxon>
        <taxon>Crotalaria</taxon>
    </lineage>
</organism>
<protein>
    <submittedName>
        <fullName evidence="1">Uncharacterized protein</fullName>
    </submittedName>
</protein>
<accession>A0AAN9IJP2</accession>
<dbReference type="Proteomes" id="UP001372338">
    <property type="component" value="Unassembled WGS sequence"/>
</dbReference>
<keyword evidence="2" id="KW-1185">Reference proteome</keyword>
<dbReference type="EMBL" id="JAYWIO010000002">
    <property type="protein sequence ID" value="KAK7281484.1"/>
    <property type="molecule type" value="Genomic_DNA"/>
</dbReference>
<name>A0AAN9IJP2_CROPI</name>
<gene>
    <name evidence="1" type="ORF">RIF29_09525</name>
</gene>
<evidence type="ECO:0000313" key="2">
    <source>
        <dbReference type="Proteomes" id="UP001372338"/>
    </source>
</evidence>
<dbReference type="AlphaFoldDB" id="A0AAN9IJP2"/>
<comment type="caution">
    <text evidence="1">The sequence shown here is derived from an EMBL/GenBank/DDBJ whole genome shotgun (WGS) entry which is preliminary data.</text>
</comment>